<keyword evidence="2" id="KW-0677">Repeat</keyword>
<dbReference type="PANTHER" id="PTHR24111:SF0">
    <property type="entry name" value="LEUCINE-RICH REPEAT-CONTAINING PROTEIN"/>
    <property type="match status" value="1"/>
</dbReference>
<sequence>MTTIILSTNYEYMDKASIDKDLFCDYCNNPLTDPISTPCNHTFCRGCIESEFKKSGGTCAKAECKNKSMTMNDLIPVTERIVLNMLDRLPVKCTVCGAMNIQRGSFEQHAAKFCSKSTVNCPAADLECPWSGSNDQLQQHISICAFEQMRPMVADIIKNKHQLKEQIQKMSEQCYKNNSSYIKELQETNQCLNAHVEQLNEALYHEKIRLKDLQAEFQQLKASILEDRAQINQLQTELQYEREDLTRIDERCNKQEIQINQLADKIKTKGVLSTYENPQLEHCLSKSQPRTAIDLSKQQLFDRDIETVIKQAVIEKECTRLDLGYNAITAKGAAIIAESLKYNTTLEELDFHNNHVSDLGVHSLAEILSSNNSILRALGLGSNGITDNGAEHLAEMLKTNQTITWLALAGNQISDRGVKLLANTLAYQNTSLLVLSLHVNKSISDASVDTIIDMLQRNKSLKKLWIQDCNISDDGKRRLREAAKTKQGFLLYM</sequence>
<dbReference type="EMBL" id="CAJNYT010003854">
    <property type="protein sequence ID" value="CAF3607058.1"/>
    <property type="molecule type" value="Genomic_DNA"/>
</dbReference>
<protein>
    <recommendedName>
        <fullName evidence="7">RING-type domain-containing protein</fullName>
    </recommendedName>
</protein>
<evidence type="ECO:0000313" key="13">
    <source>
        <dbReference type="Proteomes" id="UP000663873"/>
    </source>
</evidence>
<name>A0A817MWI7_9BILA</name>
<dbReference type="InterPro" id="IPR013083">
    <property type="entry name" value="Znf_RING/FYVE/PHD"/>
</dbReference>
<evidence type="ECO:0000256" key="4">
    <source>
        <dbReference type="ARBA" id="ARBA00022833"/>
    </source>
</evidence>
<dbReference type="Gene3D" id="3.80.10.10">
    <property type="entry name" value="Ribonuclease Inhibitor"/>
    <property type="match status" value="2"/>
</dbReference>
<evidence type="ECO:0000313" key="11">
    <source>
        <dbReference type="EMBL" id="CAF4844817.1"/>
    </source>
</evidence>
<feature type="coiled-coil region" evidence="6">
    <location>
        <begin position="153"/>
        <end position="265"/>
    </location>
</feature>
<dbReference type="PROSITE" id="PS50089">
    <property type="entry name" value="ZF_RING_2"/>
    <property type="match status" value="1"/>
</dbReference>
<evidence type="ECO:0000313" key="9">
    <source>
        <dbReference type="EMBL" id="CAF3607058.1"/>
    </source>
</evidence>
<dbReference type="SUPFAM" id="SSF57850">
    <property type="entry name" value="RING/U-box"/>
    <property type="match status" value="1"/>
</dbReference>
<keyword evidence="13" id="KW-1185">Reference proteome</keyword>
<evidence type="ECO:0000256" key="6">
    <source>
        <dbReference type="SAM" id="Coils"/>
    </source>
</evidence>
<evidence type="ECO:0000256" key="5">
    <source>
        <dbReference type="PROSITE-ProRule" id="PRU00175"/>
    </source>
</evidence>
<dbReference type="InterPro" id="IPR052201">
    <property type="entry name" value="LRR-containing_regulator"/>
</dbReference>
<dbReference type="Proteomes" id="UP000663872">
    <property type="component" value="Unassembled WGS sequence"/>
</dbReference>
<evidence type="ECO:0000256" key="1">
    <source>
        <dbReference type="ARBA" id="ARBA00022723"/>
    </source>
</evidence>
<dbReference type="PROSITE" id="PS00518">
    <property type="entry name" value="ZF_RING_1"/>
    <property type="match status" value="1"/>
</dbReference>
<reference evidence="8" key="1">
    <citation type="submission" date="2021-02" db="EMBL/GenBank/DDBJ databases">
        <authorList>
            <person name="Nowell W R."/>
        </authorList>
    </citation>
    <scope>NUCLEOTIDE SEQUENCE</scope>
</reference>
<dbReference type="EMBL" id="CAJNXB010000675">
    <property type="protein sequence ID" value="CAF3085238.1"/>
    <property type="molecule type" value="Genomic_DNA"/>
</dbReference>
<dbReference type="InterPro" id="IPR017907">
    <property type="entry name" value="Znf_RING_CS"/>
</dbReference>
<dbReference type="InterPro" id="IPR027370">
    <property type="entry name" value="Znf-RING_euk"/>
</dbReference>
<dbReference type="Pfam" id="PF13516">
    <property type="entry name" value="LRR_6"/>
    <property type="match status" value="5"/>
</dbReference>
<dbReference type="GO" id="GO:0008270">
    <property type="term" value="F:zinc ion binding"/>
    <property type="evidence" value="ECO:0007669"/>
    <property type="project" value="UniProtKB-KW"/>
</dbReference>
<evidence type="ECO:0000313" key="8">
    <source>
        <dbReference type="EMBL" id="CAF3085238.1"/>
    </source>
</evidence>
<dbReference type="PANTHER" id="PTHR24111">
    <property type="entry name" value="LEUCINE-RICH REPEAT-CONTAINING PROTEIN 34"/>
    <property type="match status" value="1"/>
</dbReference>
<evidence type="ECO:0000256" key="3">
    <source>
        <dbReference type="ARBA" id="ARBA00022771"/>
    </source>
</evidence>
<dbReference type="OrthoDB" id="120976at2759"/>
<evidence type="ECO:0000313" key="12">
    <source>
        <dbReference type="Proteomes" id="UP000663825"/>
    </source>
</evidence>
<evidence type="ECO:0000256" key="2">
    <source>
        <dbReference type="ARBA" id="ARBA00022737"/>
    </source>
</evidence>
<dbReference type="EMBL" id="CAJOBP010009392">
    <property type="protein sequence ID" value="CAF4551556.1"/>
    <property type="molecule type" value="Genomic_DNA"/>
</dbReference>
<feature type="domain" description="RING-type" evidence="7">
    <location>
        <begin position="24"/>
        <end position="59"/>
    </location>
</feature>
<keyword evidence="4" id="KW-0862">Zinc</keyword>
<dbReference type="Proteomes" id="UP000663825">
    <property type="component" value="Unassembled WGS sequence"/>
</dbReference>
<keyword evidence="1" id="KW-0479">Metal-binding</keyword>
<evidence type="ECO:0000259" key="7">
    <source>
        <dbReference type="PROSITE" id="PS50089"/>
    </source>
</evidence>
<dbReference type="AlphaFoldDB" id="A0A817MWI7"/>
<dbReference type="SUPFAM" id="SSF52047">
    <property type="entry name" value="RNI-like"/>
    <property type="match status" value="1"/>
</dbReference>
<gene>
    <name evidence="9" type="ORF">GRG538_LOCUS22978</name>
    <name evidence="11" type="ORF">QYT958_LOCUS26712</name>
    <name evidence="8" type="ORF">TIS948_LOCUS5965</name>
    <name evidence="10" type="ORF">UJA718_LOCUS29394</name>
</gene>
<organism evidence="8 12">
    <name type="scientific">Rotaria socialis</name>
    <dbReference type="NCBI Taxonomy" id="392032"/>
    <lineage>
        <taxon>Eukaryota</taxon>
        <taxon>Metazoa</taxon>
        <taxon>Spiralia</taxon>
        <taxon>Gnathifera</taxon>
        <taxon>Rotifera</taxon>
        <taxon>Eurotatoria</taxon>
        <taxon>Bdelloidea</taxon>
        <taxon>Philodinida</taxon>
        <taxon>Philodinidae</taxon>
        <taxon>Rotaria</taxon>
    </lineage>
</organism>
<dbReference type="EMBL" id="CAJOBR010006480">
    <property type="protein sequence ID" value="CAF4844817.1"/>
    <property type="molecule type" value="Genomic_DNA"/>
</dbReference>
<dbReference type="Pfam" id="PF13445">
    <property type="entry name" value="zf-RING_UBOX"/>
    <property type="match status" value="1"/>
</dbReference>
<dbReference type="InterPro" id="IPR001841">
    <property type="entry name" value="Znf_RING"/>
</dbReference>
<comment type="caution">
    <text evidence="8">The sequence shown here is derived from an EMBL/GenBank/DDBJ whole genome shotgun (WGS) entry which is preliminary data.</text>
</comment>
<accession>A0A817MWI7</accession>
<evidence type="ECO:0000313" key="10">
    <source>
        <dbReference type="EMBL" id="CAF4551556.1"/>
    </source>
</evidence>
<proteinExistence type="predicted"/>
<dbReference type="InterPro" id="IPR001611">
    <property type="entry name" value="Leu-rich_rpt"/>
</dbReference>
<dbReference type="Gene3D" id="3.30.40.10">
    <property type="entry name" value="Zinc/RING finger domain, C3HC4 (zinc finger)"/>
    <property type="match status" value="2"/>
</dbReference>
<keyword evidence="6" id="KW-0175">Coiled coil</keyword>
<dbReference type="SMART" id="SM00184">
    <property type="entry name" value="RING"/>
    <property type="match status" value="1"/>
</dbReference>
<dbReference type="SMART" id="SM00368">
    <property type="entry name" value="LRR_RI"/>
    <property type="match status" value="5"/>
</dbReference>
<dbReference type="Proteomes" id="UP000663848">
    <property type="component" value="Unassembled WGS sequence"/>
</dbReference>
<dbReference type="InterPro" id="IPR032675">
    <property type="entry name" value="LRR_dom_sf"/>
</dbReference>
<keyword evidence="3 5" id="KW-0863">Zinc-finger</keyword>
<dbReference type="Proteomes" id="UP000663873">
    <property type="component" value="Unassembled WGS sequence"/>
</dbReference>